<gene>
    <name evidence="2" type="ORF">FMAN_05128</name>
</gene>
<dbReference type="Gene3D" id="1.25.50.20">
    <property type="match status" value="1"/>
</dbReference>
<keyword evidence="3" id="KW-1185">Reference proteome</keyword>
<dbReference type="GeneID" id="65084395"/>
<proteinExistence type="predicted"/>
<organism evidence="2 3">
    <name type="scientific">Fusarium mangiferae</name>
    <name type="common">Mango malformation disease fungus</name>
    <dbReference type="NCBI Taxonomy" id="192010"/>
    <lineage>
        <taxon>Eukaryota</taxon>
        <taxon>Fungi</taxon>
        <taxon>Dikarya</taxon>
        <taxon>Ascomycota</taxon>
        <taxon>Pezizomycotina</taxon>
        <taxon>Sordariomycetes</taxon>
        <taxon>Hypocreomycetidae</taxon>
        <taxon>Hypocreales</taxon>
        <taxon>Nectriaceae</taxon>
        <taxon>Fusarium</taxon>
        <taxon>Fusarium fujikuroi species complex</taxon>
    </lineage>
</organism>
<dbReference type="InterPro" id="IPR024571">
    <property type="entry name" value="ERAP1-like_C_dom"/>
</dbReference>
<comment type="caution">
    <text evidence="2">The sequence shown here is derived from an EMBL/GenBank/DDBJ whole genome shotgun (WGS) entry which is preliminary data.</text>
</comment>
<dbReference type="VEuPathDB" id="FungiDB:FMAN_05128"/>
<reference evidence="3" key="1">
    <citation type="journal article" date="2016" name="Genome Biol. Evol.">
        <title>Comparative 'omics' of the Fusarium fujikuroi species complex highlights differences in genetic potential and metabolite synthesis.</title>
        <authorList>
            <person name="Niehaus E.-M."/>
            <person name="Muensterkoetter M."/>
            <person name="Proctor R.H."/>
            <person name="Brown D.W."/>
            <person name="Sharon A."/>
            <person name="Idan Y."/>
            <person name="Oren-Young L."/>
            <person name="Sieber C.M."/>
            <person name="Novak O."/>
            <person name="Pencik A."/>
            <person name="Tarkowska D."/>
            <person name="Hromadova K."/>
            <person name="Freeman S."/>
            <person name="Maymon M."/>
            <person name="Elazar M."/>
            <person name="Youssef S.A."/>
            <person name="El-Shabrawy E.S.M."/>
            <person name="Shalaby A.B.A."/>
            <person name="Houterman P."/>
            <person name="Brock N.L."/>
            <person name="Burkhardt I."/>
            <person name="Tsavkelova E.A."/>
            <person name="Dickschat J.S."/>
            <person name="Galuszka P."/>
            <person name="Gueldener U."/>
            <person name="Tudzynski B."/>
        </authorList>
    </citation>
    <scope>NUCLEOTIDE SEQUENCE [LARGE SCALE GENOMIC DNA]</scope>
    <source>
        <strain evidence="3">MRC7560</strain>
    </source>
</reference>
<protein>
    <recommendedName>
        <fullName evidence="1">ERAP1-like C-terminal domain-containing protein</fullName>
    </recommendedName>
</protein>
<name>A0A1L7UM85_FUSMA</name>
<dbReference type="Proteomes" id="UP000184255">
    <property type="component" value="Unassembled WGS sequence"/>
</dbReference>
<accession>A0A1L7UM85</accession>
<evidence type="ECO:0000313" key="2">
    <source>
        <dbReference type="EMBL" id="CVL08346.1"/>
    </source>
</evidence>
<feature type="domain" description="ERAP1-like C-terminal" evidence="1">
    <location>
        <begin position="2"/>
        <end position="109"/>
    </location>
</feature>
<dbReference type="RefSeq" id="XP_041691033.1">
    <property type="nucleotide sequence ID" value="XM_041825676.1"/>
</dbReference>
<dbReference type="Pfam" id="PF11838">
    <property type="entry name" value="ERAP1_C"/>
    <property type="match status" value="1"/>
</dbReference>
<evidence type="ECO:0000259" key="1">
    <source>
        <dbReference type="Pfam" id="PF11838"/>
    </source>
</evidence>
<dbReference type="EMBL" id="FCQH01000023">
    <property type="protein sequence ID" value="CVL08346.1"/>
    <property type="molecule type" value="Genomic_DNA"/>
</dbReference>
<dbReference type="AlphaFoldDB" id="A0A1L7UM85"/>
<sequence>MINRNLKFIQSVYKFHGTELSEALRILESDVIGPKVVELGWTISKDNDENLVTFKTSMFSGAGLSGYHSVVSAAKEPFSKRMAGDENTIPRSLRWEVFRIVAAHGGLEDNHDMFYLAWLAGGTTHGATGLWEWTKENWERVEKEVPVDIASLFLGTALEGLHTQEQIEDVKGFCAMRDTKLYQMVLDHNLEGMENRRSWAECDVSNVRSWLKSHGNL</sequence>
<evidence type="ECO:0000313" key="3">
    <source>
        <dbReference type="Proteomes" id="UP000184255"/>
    </source>
</evidence>